<dbReference type="Pfam" id="PF01037">
    <property type="entry name" value="AsnC_trans_reg"/>
    <property type="match status" value="1"/>
</dbReference>
<dbReference type="InterPro" id="IPR011008">
    <property type="entry name" value="Dimeric_a/b-barrel"/>
</dbReference>
<dbReference type="InterPro" id="IPR036390">
    <property type="entry name" value="WH_DNA-bd_sf"/>
</dbReference>
<dbReference type="PROSITE" id="PS50956">
    <property type="entry name" value="HTH_ASNC_2"/>
    <property type="match status" value="1"/>
</dbReference>
<evidence type="ECO:0000256" key="1">
    <source>
        <dbReference type="ARBA" id="ARBA00023015"/>
    </source>
</evidence>
<evidence type="ECO:0000256" key="3">
    <source>
        <dbReference type="ARBA" id="ARBA00023163"/>
    </source>
</evidence>
<dbReference type="STRING" id="546874.SAMN04488544_0713"/>
<dbReference type="SUPFAM" id="SSF46785">
    <property type="entry name" value="Winged helix' DNA-binding domain"/>
    <property type="match status" value="1"/>
</dbReference>
<dbReference type="SMART" id="SM00344">
    <property type="entry name" value="HTH_ASNC"/>
    <property type="match status" value="1"/>
</dbReference>
<proteinExistence type="predicted"/>
<evidence type="ECO:0000313" key="7">
    <source>
        <dbReference type="Proteomes" id="UP000198825"/>
    </source>
</evidence>
<evidence type="ECO:0000259" key="5">
    <source>
        <dbReference type="PROSITE" id="PS50956"/>
    </source>
</evidence>
<dbReference type="EMBL" id="LT629799">
    <property type="protein sequence ID" value="SDU83614.1"/>
    <property type="molecule type" value="Genomic_DNA"/>
</dbReference>
<keyword evidence="3" id="KW-0804">Transcription</keyword>
<feature type="region of interest" description="Disordered" evidence="4">
    <location>
        <begin position="1"/>
        <end position="31"/>
    </location>
</feature>
<name>A0A1H2LRX2_9ACTN</name>
<dbReference type="RefSeq" id="WP_091073272.1">
    <property type="nucleotide sequence ID" value="NZ_LT629799.1"/>
</dbReference>
<dbReference type="GO" id="GO:0005829">
    <property type="term" value="C:cytosol"/>
    <property type="evidence" value="ECO:0007669"/>
    <property type="project" value="TreeGrafter"/>
</dbReference>
<dbReference type="PANTHER" id="PTHR30154:SF54">
    <property type="entry name" value="POSSIBLE TRANSCRIPTIONAL REGULATORY PROTEIN (PROBABLY LRP_ASNC-FAMILY)"/>
    <property type="match status" value="1"/>
</dbReference>
<dbReference type="PRINTS" id="PR00033">
    <property type="entry name" value="HTHASNC"/>
</dbReference>
<gene>
    <name evidence="6" type="ORF">SAMN04488544_0713</name>
</gene>
<dbReference type="Gene3D" id="3.30.70.920">
    <property type="match status" value="1"/>
</dbReference>
<dbReference type="PANTHER" id="PTHR30154">
    <property type="entry name" value="LEUCINE-RESPONSIVE REGULATORY PROTEIN"/>
    <property type="match status" value="1"/>
</dbReference>
<dbReference type="AlphaFoldDB" id="A0A1H2LRX2"/>
<dbReference type="InterPro" id="IPR019887">
    <property type="entry name" value="Tscrpt_reg_AsnC/Lrp_C"/>
</dbReference>
<keyword evidence="1" id="KW-0805">Transcription regulation</keyword>
<feature type="compositionally biased region" description="Basic and acidic residues" evidence="4">
    <location>
        <begin position="1"/>
        <end position="11"/>
    </location>
</feature>
<reference evidence="7" key="1">
    <citation type="submission" date="2016-10" db="EMBL/GenBank/DDBJ databases">
        <authorList>
            <person name="Varghese N."/>
            <person name="Submissions S."/>
        </authorList>
    </citation>
    <scope>NUCLEOTIDE SEQUENCE [LARGE SCALE GENOMIC DNA]</scope>
    <source>
        <strain evidence="7">DSM 21743</strain>
    </source>
</reference>
<dbReference type="Proteomes" id="UP000198825">
    <property type="component" value="Chromosome I"/>
</dbReference>
<sequence length="185" mass="20204">MDGHKTDESARTGEAGTPGPKKRRTSPAARELTDVDRRILEVLSADARIPNSTLAARVGLAASTCHSRVRELEERGVIRGYHADIDLEATGSPLQALVAVRLRAGARHLLRDFTTRMRSRPEVLDLYFLASDDDFLVHVAVPGSSALRDFVLEQLSAHPEVASTQTNIIFEHTWVAAFPGARAAE</sequence>
<keyword evidence="2 6" id="KW-0238">DNA-binding</keyword>
<dbReference type="GO" id="GO:0043200">
    <property type="term" value="P:response to amino acid"/>
    <property type="evidence" value="ECO:0007669"/>
    <property type="project" value="TreeGrafter"/>
</dbReference>
<dbReference type="InterPro" id="IPR019888">
    <property type="entry name" value="Tscrpt_reg_AsnC-like"/>
</dbReference>
<accession>A0A1H2LRX2</accession>
<evidence type="ECO:0000256" key="2">
    <source>
        <dbReference type="ARBA" id="ARBA00023125"/>
    </source>
</evidence>
<dbReference type="Pfam" id="PF13412">
    <property type="entry name" value="HTH_24"/>
    <property type="match status" value="1"/>
</dbReference>
<dbReference type="Gene3D" id="1.10.10.10">
    <property type="entry name" value="Winged helix-like DNA-binding domain superfamily/Winged helix DNA-binding domain"/>
    <property type="match status" value="1"/>
</dbReference>
<keyword evidence="7" id="KW-1185">Reference proteome</keyword>
<dbReference type="OrthoDB" id="4411089at2"/>
<dbReference type="SUPFAM" id="SSF54909">
    <property type="entry name" value="Dimeric alpha+beta barrel"/>
    <property type="match status" value="1"/>
</dbReference>
<organism evidence="6 7">
    <name type="scientific">Microlunatus sagamiharensis</name>
    <dbReference type="NCBI Taxonomy" id="546874"/>
    <lineage>
        <taxon>Bacteria</taxon>
        <taxon>Bacillati</taxon>
        <taxon>Actinomycetota</taxon>
        <taxon>Actinomycetes</taxon>
        <taxon>Propionibacteriales</taxon>
        <taxon>Propionibacteriaceae</taxon>
        <taxon>Microlunatus</taxon>
    </lineage>
</organism>
<evidence type="ECO:0000313" key="6">
    <source>
        <dbReference type="EMBL" id="SDU83614.1"/>
    </source>
</evidence>
<protein>
    <submittedName>
        <fullName evidence="6">DNA-binding transcriptional regulator, Lrp family</fullName>
    </submittedName>
</protein>
<evidence type="ECO:0000256" key="4">
    <source>
        <dbReference type="SAM" id="MobiDB-lite"/>
    </source>
</evidence>
<dbReference type="InterPro" id="IPR036388">
    <property type="entry name" value="WH-like_DNA-bd_sf"/>
</dbReference>
<dbReference type="InterPro" id="IPR000485">
    <property type="entry name" value="AsnC-type_HTH_dom"/>
</dbReference>
<feature type="domain" description="HTH asnC-type" evidence="5">
    <location>
        <begin position="32"/>
        <end position="93"/>
    </location>
</feature>
<dbReference type="GO" id="GO:0043565">
    <property type="term" value="F:sequence-specific DNA binding"/>
    <property type="evidence" value="ECO:0007669"/>
    <property type="project" value="InterPro"/>
</dbReference>